<name>A0A9P9YDP2_9MUSC</name>
<proteinExistence type="predicted"/>
<dbReference type="Proteomes" id="UP001059596">
    <property type="component" value="Unassembled WGS sequence"/>
</dbReference>
<evidence type="ECO:0000313" key="2">
    <source>
        <dbReference type="Proteomes" id="UP001059596"/>
    </source>
</evidence>
<protein>
    <submittedName>
        <fullName evidence="1">Uncharacterized protein</fullName>
    </submittedName>
</protein>
<accession>A0A9P9YDP2</accession>
<keyword evidence="2" id="KW-1185">Reference proteome</keyword>
<comment type="caution">
    <text evidence="1">The sequence shown here is derived from an EMBL/GenBank/DDBJ whole genome shotgun (WGS) entry which is preliminary data.</text>
</comment>
<reference evidence="1" key="1">
    <citation type="journal article" date="2023" name="Genome Biol. Evol.">
        <title>Long-read-based Genome Assembly of Drosophila gunungcola Reveals Fewer Chemosensory Genes in Flower-breeding Species.</title>
        <authorList>
            <person name="Negi A."/>
            <person name="Liao B.Y."/>
            <person name="Yeh S.D."/>
        </authorList>
    </citation>
    <scope>NUCLEOTIDE SEQUENCE</scope>
    <source>
        <strain evidence="1">Sukarami</strain>
    </source>
</reference>
<sequence>MTLCCVCQPIPASEIKKAVPKPSSRYGHCSLL</sequence>
<gene>
    <name evidence="1" type="ORF">M5D96_012321</name>
</gene>
<dbReference type="EMBL" id="JAMKOV010000054">
    <property type="protein sequence ID" value="KAI8034903.1"/>
    <property type="molecule type" value="Genomic_DNA"/>
</dbReference>
<organism evidence="1 2">
    <name type="scientific">Drosophila gunungcola</name>
    <name type="common">fruit fly</name>
    <dbReference type="NCBI Taxonomy" id="103775"/>
    <lineage>
        <taxon>Eukaryota</taxon>
        <taxon>Metazoa</taxon>
        <taxon>Ecdysozoa</taxon>
        <taxon>Arthropoda</taxon>
        <taxon>Hexapoda</taxon>
        <taxon>Insecta</taxon>
        <taxon>Pterygota</taxon>
        <taxon>Neoptera</taxon>
        <taxon>Endopterygota</taxon>
        <taxon>Diptera</taxon>
        <taxon>Brachycera</taxon>
        <taxon>Muscomorpha</taxon>
        <taxon>Ephydroidea</taxon>
        <taxon>Drosophilidae</taxon>
        <taxon>Drosophila</taxon>
        <taxon>Sophophora</taxon>
    </lineage>
</organism>
<evidence type="ECO:0000313" key="1">
    <source>
        <dbReference type="EMBL" id="KAI8034903.1"/>
    </source>
</evidence>
<dbReference type="AlphaFoldDB" id="A0A9P9YDP2"/>